<accession>A0A2W2AU67</accession>
<keyword evidence="2" id="KW-1185">Reference proteome</keyword>
<protein>
    <submittedName>
        <fullName evidence="1">Uncharacterized protein</fullName>
    </submittedName>
</protein>
<dbReference type="OrthoDB" id="1274059at2"/>
<gene>
    <name evidence="1" type="ORF">DN068_18340</name>
</gene>
<comment type="caution">
    <text evidence="1">The sequence shown here is derived from an EMBL/GenBank/DDBJ whole genome shotgun (WGS) entry which is preliminary data.</text>
</comment>
<name>A0A2W2AU67_9BACT</name>
<organism evidence="1 2">
    <name type="scientific">Taibaiella soli</name>
    <dbReference type="NCBI Taxonomy" id="1649169"/>
    <lineage>
        <taxon>Bacteria</taxon>
        <taxon>Pseudomonadati</taxon>
        <taxon>Bacteroidota</taxon>
        <taxon>Chitinophagia</taxon>
        <taxon>Chitinophagales</taxon>
        <taxon>Chitinophagaceae</taxon>
        <taxon>Taibaiella</taxon>
    </lineage>
</organism>
<dbReference type="AlphaFoldDB" id="A0A2W2AU67"/>
<evidence type="ECO:0000313" key="1">
    <source>
        <dbReference type="EMBL" id="PZF71258.1"/>
    </source>
</evidence>
<evidence type="ECO:0000313" key="2">
    <source>
        <dbReference type="Proteomes" id="UP000248745"/>
    </source>
</evidence>
<sequence>MKKQLLIAVALCVVTALSCKKNDSNNTNQEVADNNWVLTGQGNSAAITSTKNDDAISFTGNSGATVSFFFKNYPTQNGVYKIVSTKELADNEVNISATSFSPLFSYWSTGNDNKTLTVKMNNGKPAFTCNNVWVADHASHAGFVDSVQLSTNVTQLQ</sequence>
<dbReference type="PROSITE" id="PS51257">
    <property type="entry name" value="PROKAR_LIPOPROTEIN"/>
    <property type="match status" value="1"/>
</dbReference>
<reference evidence="1 2" key="1">
    <citation type="submission" date="2018-06" db="EMBL/GenBank/DDBJ databases">
        <title>Mucibacter soli gen. nov., sp. nov., a new member of the family Chitinophagaceae producing mucin.</title>
        <authorList>
            <person name="Kim M.-K."/>
            <person name="Park S."/>
            <person name="Kim T.-S."/>
            <person name="Joung Y."/>
            <person name="Han J.-H."/>
            <person name="Kim S.B."/>
        </authorList>
    </citation>
    <scope>NUCLEOTIDE SEQUENCE [LARGE SCALE GENOMIC DNA]</scope>
    <source>
        <strain evidence="1 2">R1-15</strain>
    </source>
</reference>
<dbReference type="RefSeq" id="WP_111000403.1">
    <property type="nucleotide sequence ID" value="NZ_QKTW01000025.1"/>
</dbReference>
<dbReference type="EMBL" id="QKTW01000025">
    <property type="protein sequence ID" value="PZF71258.1"/>
    <property type="molecule type" value="Genomic_DNA"/>
</dbReference>
<proteinExistence type="predicted"/>
<dbReference type="Proteomes" id="UP000248745">
    <property type="component" value="Unassembled WGS sequence"/>
</dbReference>